<organism evidence="3 4">
    <name type="scientific">Mucuna pruriens</name>
    <name type="common">Velvet bean</name>
    <name type="synonym">Dolichos pruriens</name>
    <dbReference type="NCBI Taxonomy" id="157652"/>
    <lineage>
        <taxon>Eukaryota</taxon>
        <taxon>Viridiplantae</taxon>
        <taxon>Streptophyta</taxon>
        <taxon>Embryophyta</taxon>
        <taxon>Tracheophyta</taxon>
        <taxon>Spermatophyta</taxon>
        <taxon>Magnoliopsida</taxon>
        <taxon>eudicotyledons</taxon>
        <taxon>Gunneridae</taxon>
        <taxon>Pentapetalae</taxon>
        <taxon>rosids</taxon>
        <taxon>fabids</taxon>
        <taxon>Fabales</taxon>
        <taxon>Fabaceae</taxon>
        <taxon>Papilionoideae</taxon>
        <taxon>50 kb inversion clade</taxon>
        <taxon>NPAAA clade</taxon>
        <taxon>indigoferoid/millettioid clade</taxon>
        <taxon>Phaseoleae</taxon>
        <taxon>Mucuna</taxon>
    </lineage>
</organism>
<dbReference type="InterPro" id="IPR005162">
    <property type="entry name" value="Retrotrans_gag_dom"/>
</dbReference>
<evidence type="ECO:0000313" key="3">
    <source>
        <dbReference type="EMBL" id="RDY03029.1"/>
    </source>
</evidence>
<dbReference type="OrthoDB" id="1747743at2759"/>
<protein>
    <recommendedName>
        <fullName evidence="2">Retrotransposon gag domain-containing protein</fullName>
    </recommendedName>
</protein>
<comment type="caution">
    <text evidence="3">The sequence shown here is derived from an EMBL/GenBank/DDBJ whole genome shotgun (WGS) entry which is preliminary data.</text>
</comment>
<dbReference type="EMBL" id="QJKJ01002402">
    <property type="protein sequence ID" value="RDY03029.1"/>
    <property type="molecule type" value="Genomic_DNA"/>
</dbReference>
<feature type="domain" description="Retrotransposon gag" evidence="2">
    <location>
        <begin position="28"/>
        <end position="105"/>
    </location>
</feature>
<feature type="compositionally biased region" description="Basic and acidic residues" evidence="1">
    <location>
        <begin position="153"/>
        <end position="162"/>
    </location>
</feature>
<dbReference type="AlphaFoldDB" id="A0A371HJR7"/>
<dbReference type="Proteomes" id="UP000257109">
    <property type="component" value="Unassembled WGS sequence"/>
</dbReference>
<dbReference type="PANTHER" id="PTHR35046">
    <property type="entry name" value="ZINC KNUCKLE (CCHC-TYPE) FAMILY PROTEIN"/>
    <property type="match status" value="1"/>
</dbReference>
<name>A0A371HJR7_MUCPR</name>
<evidence type="ECO:0000313" key="4">
    <source>
        <dbReference type="Proteomes" id="UP000257109"/>
    </source>
</evidence>
<sequence length="319" mass="37350">MHHVCERFLVCMMAKSKAFSNGLYTPLSILRRESIKAWEELKREMKERFFPLYYKRYLFVMLQNIYQDTRSVEKYFKEMEVTIVKAQIIESQEAIMTRFLHGLNRDIQDIVELHDYTYISTFVNQATKVESQLRRHGRKSYLTTCSNWKGKEKREEKLLRKDRSPKKGNVPFKGHREEVSKNVPNSNTHKSSNCLGKGHIASQCRNKRKMILKDDGDINSESSQEEVSTSGNEGYSSEEVPYEGDLLMVRRLINTFIKDDQSQRENIFHLRCMVNGNFCSLIISGYSSVNVTSPRLVDKLCLPTIPHPKPYKLQWLSEK</sequence>
<feature type="region of interest" description="Disordered" evidence="1">
    <location>
        <begin position="214"/>
        <end position="238"/>
    </location>
</feature>
<dbReference type="Pfam" id="PF03732">
    <property type="entry name" value="Retrotrans_gag"/>
    <property type="match status" value="1"/>
</dbReference>
<feature type="non-terminal residue" evidence="3">
    <location>
        <position position="1"/>
    </location>
</feature>
<evidence type="ECO:0000256" key="1">
    <source>
        <dbReference type="SAM" id="MobiDB-lite"/>
    </source>
</evidence>
<feature type="region of interest" description="Disordered" evidence="1">
    <location>
        <begin position="153"/>
        <end position="197"/>
    </location>
</feature>
<evidence type="ECO:0000259" key="2">
    <source>
        <dbReference type="Pfam" id="PF03732"/>
    </source>
</evidence>
<accession>A0A371HJR7</accession>
<reference evidence="3" key="1">
    <citation type="submission" date="2018-05" db="EMBL/GenBank/DDBJ databases">
        <title>Draft genome of Mucuna pruriens seed.</title>
        <authorList>
            <person name="Nnadi N.E."/>
            <person name="Vos R."/>
            <person name="Hasami M.H."/>
            <person name="Devisetty U.K."/>
            <person name="Aguiy J.C."/>
        </authorList>
    </citation>
    <scope>NUCLEOTIDE SEQUENCE [LARGE SCALE GENOMIC DNA]</scope>
    <source>
        <strain evidence="3">JCA_2017</strain>
    </source>
</reference>
<gene>
    <name evidence="3" type="ORF">CR513_13432</name>
</gene>
<keyword evidence="4" id="KW-1185">Reference proteome</keyword>
<feature type="compositionally biased region" description="Polar residues" evidence="1">
    <location>
        <begin position="219"/>
        <end position="235"/>
    </location>
</feature>
<feature type="compositionally biased region" description="Polar residues" evidence="1">
    <location>
        <begin position="182"/>
        <end position="194"/>
    </location>
</feature>
<proteinExistence type="predicted"/>
<dbReference type="PANTHER" id="PTHR35046:SF9">
    <property type="entry name" value="RNA-DIRECTED DNA POLYMERASE"/>
    <property type="match status" value="1"/>
</dbReference>